<name>A0A2N0Z9I8_9BACI</name>
<dbReference type="PROSITE" id="PS51206">
    <property type="entry name" value="SF3_HELICASE_1"/>
    <property type="match status" value="1"/>
</dbReference>
<evidence type="ECO:0000259" key="5">
    <source>
        <dbReference type="PROSITE" id="PS51206"/>
    </source>
</evidence>
<evidence type="ECO:0000313" key="7">
    <source>
        <dbReference type="Proteomes" id="UP000233343"/>
    </source>
</evidence>
<dbReference type="PANTHER" id="PTHR35372">
    <property type="entry name" value="ATP BINDING PROTEIN-RELATED"/>
    <property type="match status" value="1"/>
</dbReference>
<dbReference type="InterPro" id="IPR014015">
    <property type="entry name" value="Helicase_SF3_DNA-vir"/>
</dbReference>
<dbReference type="GO" id="GO:0004386">
    <property type="term" value="F:helicase activity"/>
    <property type="evidence" value="ECO:0007669"/>
    <property type="project" value="UniProtKB-KW"/>
</dbReference>
<keyword evidence="7" id="KW-1185">Reference proteome</keyword>
<dbReference type="NCBIfam" id="TIGR01613">
    <property type="entry name" value="primase_Cterm"/>
    <property type="match status" value="1"/>
</dbReference>
<dbReference type="InterPro" id="IPR027417">
    <property type="entry name" value="P-loop_NTPase"/>
</dbReference>
<dbReference type="Gene3D" id="3.40.50.300">
    <property type="entry name" value="P-loop containing nucleotide triphosphate hydrolases"/>
    <property type="match status" value="1"/>
</dbReference>
<dbReference type="EMBL" id="PISD01000076">
    <property type="protein sequence ID" value="PKG26172.1"/>
    <property type="molecule type" value="Genomic_DNA"/>
</dbReference>
<sequence>MKNENESKKIKGPIINYSLTKELNQKEEQLENGVLQEIPDKEIANMPVWKEVITDDKGNQYIAPKGYELSSNNDGEVDFIAPFLKEGKFGKYVHRGYLAEYLIKNVPSAYSTGVLFLYDNGVYRPIKENEDKGIVKALLTPQYSSMDAINDGTKQWRIDERINKFPEEFNNNPYLLNLKNGILNIEDNDNWVFTEGHSPEYLSTIQIQANYNKDAKGENFKKFLSTSVPNPEVQMLLQEMVGYCLTSFTKSKQMIFILTGKGDSGKSTFINATLEGLLNDNAKSHVPLQDLDGNEYNQAKLYGKIVNIFADLPDKSVKEIGYLKAATGNDPIPARRIYEAPFEFKNKAKFVFSSNSLPANFSKDSTDAFYNRLTLIPFNETITKKNPDLSKALEKELDFILLWALEGLHRVIKNKWKFTTNEMSEGLKAEYKKYSNPVMAFVEDYCELGEENETARAILFAEWEKFCKQNGHISGSQTKFNKNIENLYGDKVKKSQMNNPKRTKSWKGIRIVT</sequence>
<protein>
    <recommendedName>
        <fullName evidence="5">SF3 helicase domain-containing protein</fullName>
    </recommendedName>
</protein>
<dbReference type="InterPro" id="IPR051620">
    <property type="entry name" value="ORF904-like_C"/>
</dbReference>
<reference evidence="6 7" key="1">
    <citation type="journal article" date="2010" name="Int. J. Syst. Evol. Microbiol.">
        <title>Bacillus horneckiae sp. nov., isolated from a spacecraft-assembly clean room.</title>
        <authorList>
            <person name="Vaishampayan P."/>
            <person name="Probst A."/>
            <person name="Krishnamurthi S."/>
            <person name="Ghosh S."/>
            <person name="Osman S."/>
            <person name="McDowall A."/>
            <person name="Ruckmani A."/>
            <person name="Mayilraj S."/>
            <person name="Venkateswaran K."/>
        </authorList>
    </citation>
    <scope>NUCLEOTIDE SEQUENCE [LARGE SCALE GENOMIC DNA]</scope>
    <source>
        <strain evidence="7">1PO1SC</strain>
    </source>
</reference>
<dbReference type="SMART" id="SM00885">
    <property type="entry name" value="D5_N"/>
    <property type="match status" value="1"/>
</dbReference>
<evidence type="ECO:0000313" key="6">
    <source>
        <dbReference type="EMBL" id="PKG26172.1"/>
    </source>
</evidence>
<evidence type="ECO:0000256" key="2">
    <source>
        <dbReference type="ARBA" id="ARBA00022801"/>
    </source>
</evidence>
<keyword evidence="4" id="KW-0067">ATP-binding</keyword>
<keyword evidence="1" id="KW-0547">Nucleotide-binding</keyword>
<evidence type="ECO:0000256" key="3">
    <source>
        <dbReference type="ARBA" id="ARBA00022806"/>
    </source>
</evidence>
<evidence type="ECO:0000256" key="4">
    <source>
        <dbReference type="ARBA" id="ARBA00022840"/>
    </source>
</evidence>
<dbReference type="InterPro" id="IPR006500">
    <property type="entry name" value="Helicase_put_C_phage/plasmid"/>
</dbReference>
<keyword evidence="2" id="KW-0378">Hydrolase</keyword>
<dbReference type="InterPro" id="IPR004968">
    <property type="entry name" value="DNA_primase/NTPase_C"/>
</dbReference>
<proteinExistence type="predicted"/>
<dbReference type="Proteomes" id="UP000233343">
    <property type="component" value="Unassembled WGS sequence"/>
</dbReference>
<feature type="domain" description="SF3 helicase" evidence="5">
    <location>
        <begin position="232"/>
        <end position="391"/>
    </location>
</feature>
<dbReference type="Pfam" id="PF19263">
    <property type="entry name" value="DUF5906"/>
    <property type="match status" value="1"/>
</dbReference>
<dbReference type="RefSeq" id="WP_066192424.1">
    <property type="nucleotide sequence ID" value="NZ_PISD01000076.1"/>
</dbReference>
<keyword evidence="3" id="KW-0347">Helicase</keyword>
<accession>A0A2N0Z9I8</accession>
<gene>
    <name evidence="6" type="ORF">CWS20_25505</name>
</gene>
<dbReference type="GO" id="GO:0016787">
    <property type="term" value="F:hydrolase activity"/>
    <property type="evidence" value="ECO:0007669"/>
    <property type="project" value="UniProtKB-KW"/>
</dbReference>
<dbReference type="GO" id="GO:0005524">
    <property type="term" value="F:ATP binding"/>
    <property type="evidence" value="ECO:0007669"/>
    <property type="project" value="UniProtKB-KW"/>
</dbReference>
<comment type="caution">
    <text evidence="6">The sequence shown here is derived from an EMBL/GenBank/DDBJ whole genome shotgun (WGS) entry which is preliminary data.</text>
</comment>
<dbReference type="Pfam" id="PF03288">
    <property type="entry name" value="Pox_D5"/>
    <property type="match status" value="1"/>
</dbReference>
<dbReference type="AlphaFoldDB" id="A0A2N0Z9I8"/>
<evidence type="ECO:0000256" key="1">
    <source>
        <dbReference type="ARBA" id="ARBA00022741"/>
    </source>
</evidence>
<dbReference type="InterPro" id="IPR045455">
    <property type="entry name" value="NrS-1_pol-like_helicase"/>
</dbReference>
<organism evidence="6 7">
    <name type="scientific">Cytobacillus horneckiae</name>
    <dbReference type="NCBI Taxonomy" id="549687"/>
    <lineage>
        <taxon>Bacteria</taxon>
        <taxon>Bacillati</taxon>
        <taxon>Bacillota</taxon>
        <taxon>Bacilli</taxon>
        <taxon>Bacillales</taxon>
        <taxon>Bacillaceae</taxon>
        <taxon>Cytobacillus</taxon>
    </lineage>
</organism>
<dbReference type="Pfam" id="PF08706">
    <property type="entry name" value="D5_N"/>
    <property type="match status" value="1"/>
</dbReference>
<dbReference type="SUPFAM" id="SSF52540">
    <property type="entry name" value="P-loop containing nucleoside triphosphate hydrolases"/>
    <property type="match status" value="1"/>
</dbReference>
<dbReference type="InterPro" id="IPR014818">
    <property type="entry name" value="Phage/plasmid_primase_P4_C"/>
</dbReference>
<dbReference type="PANTHER" id="PTHR35372:SF2">
    <property type="entry name" value="SF3 HELICASE DOMAIN-CONTAINING PROTEIN"/>
    <property type="match status" value="1"/>
</dbReference>